<sequence length="97" mass="10696">MKSIIVIAIAAVVYIQFFKAPPRPVCQNGEAFAAQMMEMVINLQDGDISLPVAQDLDVFQNLENDPRLSRLDSPYATAEDFQAGCDVLYDAIESLKS</sequence>
<evidence type="ECO:0000313" key="2">
    <source>
        <dbReference type="Proteomes" id="UP001595533"/>
    </source>
</evidence>
<proteinExistence type="predicted"/>
<gene>
    <name evidence="1" type="ORF">ACFODZ_07260</name>
</gene>
<reference evidence="2" key="1">
    <citation type="journal article" date="2019" name="Int. J. Syst. Evol. Microbiol.">
        <title>The Global Catalogue of Microorganisms (GCM) 10K type strain sequencing project: providing services to taxonomists for standard genome sequencing and annotation.</title>
        <authorList>
            <consortium name="The Broad Institute Genomics Platform"/>
            <consortium name="The Broad Institute Genome Sequencing Center for Infectious Disease"/>
            <person name="Wu L."/>
            <person name="Ma J."/>
        </authorList>
    </citation>
    <scope>NUCLEOTIDE SEQUENCE [LARGE SCALE GENOMIC DNA]</scope>
    <source>
        <strain evidence="2">KCTC 42953</strain>
    </source>
</reference>
<dbReference type="RefSeq" id="WP_157892912.1">
    <property type="nucleotide sequence ID" value="NZ_JBHRTS010000003.1"/>
</dbReference>
<dbReference type="EMBL" id="JBHRTS010000003">
    <property type="protein sequence ID" value="MFC3194035.1"/>
    <property type="molecule type" value="Genomic_DNA"/>
</dbReference>
<dbReference type="Proteomes" id="UP001595533">
    <property type="component" value="Unassembled WGS sequence"/>
</dbReference>
<comment type="caution">
    <text evidence="1">The sequence shown here is derived from an EMBL/GenBank/DDBJ whole genome shotgun (WGS) entry which is preliminary data.</text>
</comment>
<keyword evidence="2" id="KW-1185">Reference proteome</keyword>
<name>A0ABV7JB30_9GAMM</name>
<accession>A0ABV7JB30</accession>
<protein>
    <submittedName>
        <fullName evidence="1">Uncharacterized protein</fullName>
    </submittedName>
</protein>
<organism evidence="1 2">
    <name type="scientific">Marinicella sediminis</name>
    <dbReference type="NCBI Taxonomy" id="1792834"/>
    <lineage>
        <taxon>Bacteria</taxon>
        <taxon>Pseudomonadati</taxon>
        <taxon>Pseudomonadota</taxon>
        <taxon>Gammaproteobacteria</taxon>
        <taxon>Lysobacterales</taxon>
        <taxon>Marinicellaceae</taxon>
        <taxon>Marinicella</taxon>
    </lineage>
</organism>
<evidence type="ECO:0000313" key="1">
    <source>
        <dbReference type="EMBL" id="MFC3194035.1"/>
    </source>
</evidence>